<proteinExistence type="predicted"/>
<sequence>MNFGEIALGGAIKNPGINIFLIPRWYSFLISMLLRGIIVSRESKEESKLLSEEQTETKAFHSFISHLLGDADSVSRPKEFASFWETYRVLNYKDLFEEYHPHNRNEQNRIKENALDILLDAANQPTAYLRRNNYIKTRMINAGIPAEAIEKKNTERVRLGIKKSICLEGIRLNGDILETPNYGFVTPLTYPEHLALMRELYSEQLPCIRHINLLFMNFRYGWRGYSSKQHIVELCEIIESTKQLQSLDLANCQIRADNLKMVLQTIIGDSQRSQSLQKLVLDCNYLSKDLLNFIKNDLLPQCQNLSELSLNYVMEDVFTEDSKFIESGTDSETCEHLIAEIQQLLPMGARDQMGLTRLQ</sequence>
<reference evidence="1 2" key="1">
    <citation type="journal article" date="2009" name="Infect. Immun.">
        <title>Comparative genomics reveal extensive transposon-mediated genomic plasticity and diversity among potential effector proteins within the genus Coxiella.</title>
        <authorList>
            <person name="Beare P.A."/>
            <person name="Unsworth N."/>
            <person name="Andoh M."/>
            <person name="Voth D.E."/>
            <person name="Omsland A."/>
            <person name="Gilk S.D."/>
            <person name="Williams K.P."/>
            <person name="Sobral B.W."/>
            <person name="Kupko J.J.III."/>
            <person name="Porcella S.F."/>
            <person name="Samuel J.E."/>
            <person name="Heinzen R.A."/>
        </authorList>
    </citation>
    <scope>NUCLEOTIDE SEQUENCE [LARGE SCALE GENOMIC DNA]</scope>
    <source>
        <strain evidence="1 2">Dugway 5J108-111</strain>
    </source>
</reference>
<dbReference type="Proteomes" id="UP000008555">
    <property type="component" value="Chromosome"/>
</dbReference>
<protein>
    <submittedName>
        <fullName evidence="1">Uncharacterized protein</fullName>
    </submittedName>
</protein>
<dbReference type="EMBL" id="CP000733">
    <property type="protein sequence ID" value="ABS78030.1"/>
    <property type="molecule type" value="Genomic_DNA"/>
</dbReference>
<dbReference type="KEGG" id="cbd:CBUD_0675"/>
<dbReference type="Gene3D" id="3.80.10.10">
    <property type="entry name" value="Ribonuclease Inhibitor"/>
    <property type="match status" value="1"/>
</dbReference>
<organism evidence="1 2">
    <name type="scientific">Coxiella burnetii (strain Dugway 5J108-111)</name>
    <dbReference type="NCBI Taxonomy" id="434922"/>
    <lineage>
        <taxon>Bacteria</taxon>
        <taxon>Pseudomonadati</taxon>
        <taxon>Pseudomonadota</taxon>
        <taxon>Gammaproteobacteria</taxon>
        <taxon>Legionellales</taxon>
        <taxon>Coxiellaceae</taxon>
        <taxon>Coxiella</taxon>
    </lineage>
</organism>
<dbReference type="InterPro" id="IPR032675">
    <property type="entry name" value="LRR_dom_sf"/>
</dbReference>
<evidence type="ECO:0000313" key="2">
    <source>
        <dbReference type="Proteomes" id="UP000008555"/>
    </source>
</evidence>
<dbReference type="SUPFAM" id="SSF52047">
    <property type="entry name" value="RNI-like"/>
    <property type="match status" value="1"/>
</dbReference>
<gene>
    <name evidence="1" type="ordered locus">CBUD_0675</name>
</gene>
<accession>A9KC81</accession>
<name>A9KC81_COXBN</name>
<dbReference type="AlphaFoldDB" id="A9KC81"/>
<evidence type="ECO:0000313" key="1">
    <source>
        <dbReference type="EMBL" id="ABS78030.1"/>
    </source>
</evidence>
<dbReference type="HOGENOM" id="CLU_771007_0_0_6"/>